<name>A0A1H5VAB7_XYLRU</name>
<protein>
    <recommendedName>
        <fullName evidence="1">DUF6371 domain-containing protein</fullName>
    </recommendedName>
</protein>
<dbReference type="CDD" id="cd01029">
    <property type="entry name" value="TOPRIM_primases"/>
    <property type="match status" value="1"/>
</dbReference>
<dbReference type="Proteomes" id="UP000236735">
    <property type="component" value="Unassembled WGS sequence"/>
</dbReference>
<dbReference type="EMBL" id="FNUV01000004">
    <property type="protein sequence ID" value="SEF84160.1"/>
    <property type="molecule type" value="Genomic_DNA"/>
</dbReference>
<gene>
    <name evidence="2" type="ORF">SAMN05216354_1838</name>
</gene>
<dbReference type="AlphaFoldDB" id="A0A1H5VAB7"/>
<evidence type="ECO:0000313" key="3">
    <source>
        <dbReference type="Proteomes" id="UP000236735"/>
    </source>
</evidence>
<feature type="domain" description="DUF6371" evidence="1">
    <location>
        <begin position="60"/>
        <end position="191"/>
    </location>
</feature>
<dbReference type="RefSeq" id="WP_219817619.1">
    <property type="nucleotide sequence ID" value="NZ_FNUV01000004.1"/>
</dbReference>
<evidence type="ECO:0000313" key="2">
    <source>
        <dbReference type="EMBL" id="SEF84160.1"/>
    </source>
</evidence>
<dbReference type="InterPro" id="IPR034154">
    <property type="entry name" value="TOPRIM_DnaG/twinkle"/>
</dbReference>
<accession>A0A1H5VAB7</accession>
<proteinExistence type="predicted"/>
<dbReference type="Pfam" id="PF19898">
    <property type="entry name" value="DUF6371"/>
    <property type="match status" value="1"/>
</dbReference>
<dbReference type="InterPro" id="IPR045951">
    <property type="entry name" value="DUF6371"/>
</dbReference>
<sequence length="252" mass="28646">MRGALRGLPTCSFKNIREQLYRESFTLYHPASIVQKSLSVNSQFCKAVVGNGYLSFLQMVNATCRYLLGATRQGGVIFWQIDHEGRAHDGKVMYYRTDCHRDKAHNPTWVHTFLERRYRDHSRHQGTHCLFGLHLLRSASGDVAIVEAEKTAVILSEHYPQYIWLATGGLGELQPDKLRPLRGRKVVLFPDTDPDGKTFRSWSDIAREVMDSVFWEGSPPIRVSPILEQHASPAQKAAKIDLADFLLDARLP</sequence>
<evidence type="ECO:0000259" key="1">
    <source>
        <dbReference type="Pfam" id="PF19898"/>
    </source>
</evidence>
<organism evidence="2 3">
    <name type="scientific">Xylanibacter ruminicola</name>
    <name type="common">Prevotella ruminicola</name>
    <dbReference type="NCBI Taxonomy" id="839"/>
    <lineage>
        <taxon>Bacteria</taxon>
        <taxon>Pseudomonadati</taxon>
        <taxon>Bacteroidota</taxon>
        <taxon>Bacteroidia</taxon>
        <taxon>Bacteroidales</taxon>
        <taxon>Prevotellaceae</taxon>
        <taxon>Xylanibacter</taxon>
    </lineage>
</organism>
<reference evidence="2 3" key="1">
    <citation type="submission" date="2016-10" db="EMBL/GenBank/DDBJ databases">
        <authorList>
            <person name="de Groot N.N."/>
        </authorList>
    </citation>
    <scope>NUCLEOTIDE SEQUENCE [LARGE SCALE GENOMIC DNA]</scope>
    <source>
        <strain evidence="2 3">AR32</strain>
    </source>
</reference>